<dbReference type="AlphaFoldDB" id="A0AA88LJ26"/>
<keyword evidence="2" id="KW-1185">Reference proteome</keyword>
<organism evidence="1 2">
    <name type="scientific">Tachysurus vachellii</name>
    <name type="common">Darkbarbel catfish</name>
    <name type="synonym">Pelteobagrus vachellii</name>
    <dbReference type="NCBI Taxonomy" id="175792"/>
    <lineage>
        <taxon>Eukaryota</taxon>
        <taxon>Metazoa</taxon>
        <taxon>Chordata</taxon>
        <taxon>Craniata</taxon>
        <taxon>Vertebrata</taxon>
        <taxon>Euteleostomi</taxon>
        <taxon>Actinopterygii</taxon>
        <taxon>Neopterygii</taxon>
        <taxon>Teleostei</taxon>
        <taxon>Ostariophysi</taxon>
        <taxon>Siluriformes</taxon>
        <taxon>Bagridae</taxon>
        <taxon>Tachysurus</taxon>
    </lineage>
</organism>
<name>A0AA88LJ26_TACVA</name>
<protein>
    <submittedName>
        <fullName evidence="1">Uncharacterized protein</fullName>
    </submittedName>
</protein>
<proteinExistence type="predicted"/>
<accession>A0AA88LJ26</accession>
<dbReference type="Proteomes" id="UP001187315">
    <property type="component" value="Unassembled WGS sequence"/>
</dbReference>
<sequence length="70" mass="7531">MAARQQPAAPVTHCLPWRYGTTLALCNGSARRGLGLAPGDAHEAVVARSWSCVYLRSERRRAPAVTVGEL</sequence>
<evidence type="ECO:0000313" key="2">
    <source>
        <dbReference type="Proteomes" id="UP001187315"/>
    </source>
</evidence>
<gene>
    <name evidence="1" type="ORF">Q7C36_022190</name>
</gene>
<dbReference type="EMBL" id="JAVHJS010000024">
    <property type="protein sequence ID" value="KAK2818257.1"/>
    <property type="molecule type" value="Genomic_DNA"/>
</dbReference>
<reference evidence="1" key="1">
    <citation type="submission" date="2023-08" db="EMBL/GenBank/DDBJ databases">
        <title>Pelteobagrus vachellii genome.</title>
        <authorList>
            <person name="Liu H."/>
        </authorList>
    </citation>
    <scope>NUCLEOTIDE SEQUENCE</scope>
    <source>
        <strain evidence="1">PRFRI_2022a</strain>
        <tissue evidence="1">Muscle</tissue>
    </source>
</reference>
<evidence type="ECO:0000313" key="1">
    <source>
        <dbReference type="EMBL" id="KAK2818257.1"/>
    </source>
</evidence>
<comment type="caution">
    <text evidence="1">The sequence shown here is derived from an EMBL/GenBank/DDBJ whole genome shotgun (WGS) entry which is preliminary data.</text>
</comment>